<reference evidence="1" key="1">
    <citation type="journal article" date="2014" name="Front. Microbiol.">
        <title>High frequency of phylogenetically diverse reductive dehalogenase-homologous genes in deep subseafloor sedimentary metagenomes.</title>
        <authorList>
            <person name="Kawai M."/>
            <person name="Futagami T."/>
            <person name="Toyoda A."/>
            <person name="Takaki Y."/>
            <person name="Nishi S."/>
            <person name="Hori S."/>
            <person name="Arai W."/>
            <person name="Tsubouchi T."/>
            <person name="Morono Y."/>
            <person name="Uchiyama I."/>
            <person name="Ito T."/>
            <person name="Fujiyama A."/>
            <person name="Inagaki F."/>
            <person name="Takami H."/>
        </authorList>
    </citation>
    <scope>NUCLEOTIDE SEQUENCE</scope>
    <source>
        <strain evidence="1">Expedition CK06-06</strain>
    </source>
</reference>
<sequence>TEDVNSAITREKQLKIWKRNWKIELIEKNNPGWKDLYFELI</sequence>
<evidence type="ECO:0008006" key="2">
    <source>
        <dbReference type="Google" id="ProtNLM"/>
    </source>
</evidence>
<feature type="non-terminal residue" evidence="1">
    <location>
        <position position="1"/>
    </location>
</feature>
<dbReference type="EMBL" id="BARW01020701">
    <property type="protein sequence ID" value="GAI94696.1"/>
    <property type="molecule type" value="Genomic_DNA"/>
</dbReference>
<accession>X1TTI7</accession>
<evidence type="ECO:0000313" key="1">
    <source>
        <dbReference type="EMBL" id="GAI94696.1"/>
    </source>
</evidence>
<protein>
    <recommendedName>
        <fullName evidence="2">GIY-YIG domain-containing protein</fullName>
    </recommendedName>
</protein>
<comment type="caution">
    <text evidence="1">The sequence shown here is derived from an EMBL/GenBank/DDBJ whole genome shotgun (WGS) entry which is preliminary data.</text>
</comment>
<name>X1TTI7_9ZZZZ</name>
<dbReference type="AlphaFoldDB" id="X1TTI7"/>
<proteinExistence type="predicted"/>
<organism evidence="1">
    <name type="scientific">marine sediment metagenome</name>
    <dbReference type="NCBI Taxonomy" id="412755"/>
    <lineage>
        <taxon>unclassified sequences</taxon>
        <taxon>metagenomes</taxon>
        <taxon>ecological metagenomes</taxon>
    </lineage>
</organism>
<gene>
    <name evidence="1" type="ORF">S12H4_34920</name>
</gene>